<gene>
    <name evidence="4" type="ordered locus">Bphy_6768</name>
</gene>
<comment type="caution">
    <text evidence="2">Lacks conserved residue(s) required for the propagation of feature annotation.</text>
</comment>
<keyword evidence="4" id="KW-0614">Plasmid</keyword>
<dbReference type="EMBL" id="CP001045">
    <property type="protein sequence ID" value="ACC75789.1"/>
    <property type="molecule type" value="Genomic_DNA"/>
</dbReference>
<dbReference type="SUPFAM" id="SSF52151">
    <property type="entry name" value="FabD/lysophospholipase-like"/>
    <property type="match status" value="1"/>
</dbReference>
<evidence type="ECO:0000313" key="4">
    <source>
        <dbReference type="EMBL" id="ACC75789.1"/>
    </source>
</evidence>
<feature type="active site" description="Nucleophile" evidence="2">
    <location>
        <position position="45"/>
    </location>
</feature>
<keyword evidence="2" id="KW-0442">Lipid degradation</keyword>
<dbReference type="AlphaFoldDB" id="B2JT86"/>
<keyword evidence="5" id="KW-1185">Reference proteome</keyword>
<dbReference type="PROSITE" id="PS51635">
    <property type="entry name" value="PNPLA"/>
    <property type="match status" value="1"/>
</dbReference>
<evidence type="ECO:0000256" key="2">
    <source>
        <dbReference type="PROSITE-ProRule" id="PRU01161"/>
    </source>
</evidence>
<evidence type="ECO:0000313" key="5">
    <source>
        <dbReference type="Proteomes" id="UP000001192"/>
    </source>
</evidence>
<dbReference type="Gene3D" id="3.40.1090.10">
    <property type="entry name" value="Cytosolic phospholipase A2 catalytic domain"/>
    <property type="match status" value="2"/>
</dbReference>
<sequence length="498" mass="54717">MEYRPFLGVAISGGGSRAANFGMYVLRELDRLGILDRVDAISSVSGGSIAAAHFGVYYPYLRSEYWAFAEKDLRQDFRDDWLKRHMDPANWRTLYGDRFNASTILAETYDRLLFHGAVFRNMSIPGPGSPHILINSTIVGGPELLSNCVAQGKNAFSERLSTFVFSDDAFKFCLGSDLGSFSIAQAVAASSAYPLVFSPVALTSYPRIMMGDKGDEHLQYLHVMDGGVSDNLGIDALVAAANGRWHRGLAEESLSAGSVVSSDKVPCFLIVVDAFIDDGEKLEEEYPDLRRSLLDRVIDPSWHYAFDALLQRRRSDSLLSLGIDLEDRTPGGDYVRAVPSHVIPLRGERGMVQKRYGNLVFLESNTGDLVCGVWHISLRDVFELGAGTPGFLSNQENMMKRGTIYAMVTNTKTDLKLTGAVACKPEVYQHALADAAKILVREDSVGLSVLHQWLTDHSILSGDHWTPDPLGRNGDRVNVTSVRIGQSGKPSGLVQCKN</sequence>
<accession>B2JT86</accession>
<dbReference type="KEGG" id="bph:Bphy_6768"/>
<proteinExistence type="predicted"/>
<feature type="short sequence motif" description="DGA/G" evidence="2">
    <location>
        <begin position="225"/>
        <end position="227"/>
    </location>
</feature>
<keyword evidence="1 2" id="KW-0443">Lipid metabolism</keyword>
<evidence type="ECO:0000256" key="1">
    <source>
        <dbReference type="ARBA" id="ARBA00023098"/>
    </source>
</evidence>
<dbReference type="Pfam" id="PF01734">
    <property type="entry name" value="Patatin"/>
    <property type="match status" value="1"/>
</dbReference>
<keyword evidence="2" id="KW-0378">Hydrolase</keyword>
<dbReference type="GO" id="GO:0016787">
    <property type="term" value="F:hydrolase activity"/>
    <property type="evidence" value="ECO:0007669"/>
    <property type="project" value="UniProtKB-UniRule"/>
</dbReference>
<feature type="domain" description="PNPLA" evidence="3">
    <location>
        <begin position="10"/>
        <end position="238"/>
    </location>
</feature>
<dbReference type="GO" id="GO:0016042">
    <property type="term" value="P:lipid catabolic process"/>
    <property type="evidence" value="ECO:0007669"/>
    <property type="project" value="UniProtKB-UniRule"/>
</dbReference>
<dbReference type="HOGENOM" id="CLU_547110_0_0_4"/>
<dbReference type="Proteomes" id="UP000001192">
    <property type="component" value="Plasmid pBPHY01"/>
</dbReference>
<geneLocation type="plasmid" evidence="4 5">
    <name>pBPHY01</name>
</geneLocation>
<dbReference type="InterPro" id="IPR016035">
    <property type="entry name" value="Acyl_Trfase/lysoPLipase"/>
</dbReference>
<name>B2JT86_PARP8</name>
<evidence type="ECO:0000259" key="3">
    <source>
        <dbReference type="PROSITE" id="PS51635"/>
    </source>
</evidence>
<protein>
    <submittedName>
        <fullName evidence="4">Patatin</fullName>
    </submittedName>
</protein>
<feature type="active site" description="Proton acceptor" evidence="2">
    <location>
        <position position="225"/>
    </location>
</feature>
<dbReference type="InterPro" id="IPR002641">
    <property type="entry name" value="PNPLA_dom"/>
</dbReference>
<organism evidence="4 5">
    <name type="scientific">Paraburkholderia phymatum (strain DSM 17167 / CIP 108236 / LMG 21445 / STM815)</name>
    <name type="common">Burkholderia phymatum</name>
    <dbReference type="NCBI Taxonomy" id="391038"/>
    <lineage>
        <taxon>Bacteria</taxon>
        <taxon>Pseudomonadati</taxon>
        <taxon>Pseudomonadota</taxon>
        <taxon>Betaproteobacteria</taxon>
        <taxon>Burkholderiales</taxon>
        <taxon>Burkholderiaceae</taxon>
        <taxon>Paraburkholderia</taxon>
    </lineage>
</organism>
<reference evidence="5" key="1">
    <citation type="journal article" date="2014" name="Stand. Genomic Sci.">
        <title>Complete genome sequence of Burkholderia phymatum STM815(T), a broad host range and efficient nitrogen-fixing symbiont of Mimosa species.</title>
        <authorList>
            <person name="Moulin L."/>
            <person name="Klonowska A."/>
            <person name="Caroline B."/>
            <person name="Booth K."/>
            <person name="Vriezen J.A."/>
            <person name="Melkonian R."/>
            <person name="James E.K."/>
            <person name="Young J.P."/>
            <person name="Bena G."/>
            <person name="Hauser L."/>
            <person name="Land M."/>
            <person name="Kyrpides N."/>
            <person name="Bruce D."/>
            <person name="Chain P."/>
            <person name="Copeland A."/>
            <person name="Pitluck S."/>
            <person name="Woyke T."/>
            <person name="Lizotte-Waniewski M."/>
            <person name="Bristow J."/>
            <person name="Riley M."/>
        </authorList>
    </citation>
    <scope>NUCLEOTIDE SEQUENCE [LARGE SCALE GENOMIC DNA]</scope>
    <source>
        <strain evidence="5">DSM 17167 / CIP 108236 / LMG 21445 / STM815</strain>
        <plasmid evidence="5">Plasmid pBPHY01</plasmid>
    </source>
</reference>